<keyword evidence="1" id="KW-0812">Transmembrane</keyword>
<dbReference type="RefSeq" id="WP_107728391.1">
    <property type="nucleotide sequence ID" value="NZ_PZZP01000003.1"/>
</dbReference>
<reference evidence="2 3" key="1">
    <citation type="submission" date="2018-04" db="EMBL/GenBank/DDBJ databases">
        <title>Genomic Encyclopedia of Archaeal and Bacterial Type Strains, Phase II (KMG-II): from individual species to whole genera.</title>
        <authorList>
            <person name="Goeker M."/>
        </authorList>
    </citation>
    <scope>NUCLEOTIDE SEQUENCE [LARGE SCALE GENOMIC DNA]</scope>
    <source>
        <strain evidence="2 3">DSM 45169</strain>
    </source>
</reference>
<feature type="transmembrane region" description="Helical" evidence="1">
    <location>
        <begin position="93"/>
        <end position="111"/>
    </location>
</feature>
<accession>A0A2T4Z1V5</accession>
<feature type="transmembrane region" description="Helical" evidence="1">
    <location>
        <begin position="55"/>
        <end position="73"/>
    </location>
</feature>
<name>A0A2T4Z1V5_9BACL</name>
<evidence type="ECO:0000313" key="2">
    <source>
        <dbReference type="EMBL" id="PTM54766.1"/>
    </source>
</evidence>
<evidence type="ECO:0000313" key="3">
    <source>
        <dbReference type="Proteomes" id="UP000241639"/>
    </source>
</evidence>
<dbReference type="Proteomes" id="UP000241639">
    <property type="component" value="Unassembled WGS sequence"/>
</dbReference>
<gene>
    <name evidence="2" type="ORF">C8J48_3418</name>
</gene>
<proteinExistence type="predicted"/>
<feature type="transmembrane region" description="Helical" evidence="1">
    <location>
        <begin position="20"/>
        <end position="43"/>
    </location>
</feature>
<dbReference type="OrthoDB" id="2831020at2"/>
<feature type="transmembrane region" description="Helical" evidence="1">
    <location>
        <begin position="190"/>
        <end position="213"/>
    </location>
</feature>
<organism evidence="2 3">
    <name type="scientific">Desmospora activa DSM 45169</name>
    <dbReference type="NCBI Taxonomy" id="1121389"/>
    <lineage>
        <taxon>Bacteria</taxon>
        <taxon>Bacillati</taxon>
        <taxon>Bacillota</taxon>
        <taxon>Bacilli</taxon>
        <taxon>Bacillales</taxon>
        <taxon>Thermoactinomycetaceae</taxon>
        <taxon>Desmospora</taxon>
    </lineage>
</organism>
<sequence>MSTLRESLSIYREHLLKIVILGFTILLPVQVVLIVLSNYLYFYYGMADVLFMADWINGICVLISISVVSIPFIQLAKNTLTEKDTSLRSAYDAFMRLMFPVYMVSIGYVIAVSIGMVFLVIPGIIISVLFFAFPFVFVIEEATWKESIKKALAFGKSHFLSLFLTIFLFTLMEWFISMVSMFVTNLLTESYFIILSVNFLASVFYFPIMYFFLTVKYLDWIGEGKSAV</sequence>
<protein>
    <submittedName>
        <fullName evidence="2">Uncharacterized protein</fullName>
    </submittedName>
</protein>
<keyword evidence="3" id="KW-1185">Reference proteome</keyword>
<keyword evidence="1" id="KW-1133">Transmembrane helix</keyword>
<feature type="transmembrane region" description="Helical" evidence="1">
    <location>
        <begin position="159"/>
        <end position="184"/>
    </location>
</feature>
<dbReference type="EMBL" id="PZZP01000003">
    <property type="protein sequence ID" value="PTM54766.1"/>
    <property type="molecule type" value="Genomic_DNA"/>
</dbReference>
<dbReference type="AlphaFoldDB" id="A0A2T4Z1V5"/>
<evidence type="ECO:0000256" key="1">
    <source>
        <dbReference type="SAM" id="Phobius"/>
    </source>
</evidence>
<keyword evidence="1" id="KW-0472">Membrane</keyword>
<comment type="caution">
    <text evidence="2">The sequence shown here is derived from an EMBL/GenBank/DDBJ whole genome shotgun (WGS) entry which is preliminary data.</text>
</comment>
<feature type="transmembrane region" description="Helical" evidence="1">
    <location>
        <begin position="117"/>
        <end position="139"/>
    </location>
</feature>